<dbReference type="SMART" id="SM00052">
    <property type="entry name" value="EAL"/>
    <property type="match status" value="1"/>
</dbReference>
<dbReference type="NCBIfam" id="TIGR00254">
    <property type="entry name" value="GGDEF"/>
    <property type="match status" value="1"/>
</dbReference>
<organism evidence="4 5">
    <name type="scientific">Vibrio porteresiae DSM 19223</name>
    <dbReference type="NCBI Taxonomy" id="1123496"/>
    <lineage>
        <taxon>Bacteria</taxon>
        <taxon>Pseudomonadati</taxon>
        <taxon>Pseudomonadota</taxon>
        <taxon>Gammaproteobacteria</taxon>
        <taxon>Vibrionales</taxon>
        <taxon>Vibrionaceae</taxon>
        <taxon>Vibrio</taxon>
    </lineage>
</organism>
<dbReference type="Gene3D" id="3.20.20.450">
    <property type="entry name" value="EAL domain"/>
    <property type="match status" value="1"/>
</dbReference>
<dbReference type="RefSeq" id="WP_261893003.1">
    <property type="nucleotide sequence ID" value="NZ_AP024895.1"/>
</dbReference>
<dbReference type="Pfam" id="PF00990">
    <property type="entry name" value="GGDEF"/>
    <property type="match status" value="1"/>
</dbReference>
<dbReference type="PANTHER" id="PTHR33121">
    <property type="entry name" value="CYCLIC DI-GMP PHOSPHODIESTERASE PDEF"/>
    <property type="match status" value="1"/>
</dbReference>
<evidence type="ECO:0000313" key="4">
    <source>
        <dbReference type="EMBL" id="WPC73195.1"/>
    </source>
</evidence>
<dbReference type="InterPro" id="IPR050706">
    <property type="entry name" value="Cyclic-di-GMP_PDE-like"/>
</dbReference>
<evidence type="ECO:0000259" key="3">
    <source>
        <dbReference type="PROSITE" id="PS50887"/>
    </source>
</evidence>
<dbReference type="InterPro" id="IPR043128">
    <property type="entry name" value="Rev_trsase/Diguanyl_cyclase"/>
</dbReference>
<evidence type="ECO:0000313" key="5">
    <source>
        <dbReference type="Proteomes" id="UP001304071"/>
    </source>
</evidence>
<dbReference type="Pfam" id="PF00563">
    <property type="entry name" value="EAL"/>
    <property type="match status" value="1"/>
</dbReference>
<feature type="transmembrane region" description="Helical" evidence="1">
    <location>
        <begin position="6"/>
        <end position="26"/>
    </location>
</feature>
<dbReference type="EC" id="2.7.7.65" evidence="4"/>
<dbReference type="GO" id="GO:0071111">
    <property type="term" value="F:cyclic-guanylate-specific phosphodiesterase activity"/>
    <property type="evidence" value="ECO:0007669"/>
    <property type="project" value="UniProtKB-EC"/>
</dbReference>
<feature type="domain" description="GGDEF" evidence="3">
    <location>
        <begin position="223"/>
        <end position="363"/>
    </location>
</feature>
<dbReference type="PANTHER" id="PTHR33121:SF79">
    <property type="entry name" value="CYCLIC DI-GMP PHOSPHODIESTERASE PDED-RELATED"/>
    <property type="match status" value="1"/>
</dbReference>
<dbReference type="EC" id="3.1.4.52" evidence="4"/>
<keyword evidence="1" id="KW-0812">Transmembrane</keyword>
<dbReference type="EMBL" id="CP138203">
    <property type="protein sequence ID" value="WPC73195.1"/>
    <property type="molecule type" value="Genomic_DNA"/>
</dbReference>
<accession>A0ABZ0Q9Y9</accession>
<dbReference type="PROSITE" id="PS50887">
    <property type="entry name" value="GGDEF"/>
    <property type="match status" value="1"/>
</dbReference>
<feature type="transmembrane region" description="Helical" evidence="1">
    <location>
        <begin position="168"/>
        <end position="187"/>
    </location>
</feature>
<name>A0ABZ0Q9Y9_9VIBR</name>
<evidence type="ECO:0000259" key="2">
    <source>
        <dbReference type="PROSITE" id="PS50883"/>
    </source>
</evidence>
<dbReference type="InterPro" id="IPR001633">
    <property type="entry name" value="EAL_dom"/>
</dbReference>
<keyword evidence="4" id="KW-0378">Hydrolase</keyword>
<dbReference type="GO" id="GO:0052621">
    <property type="term" value="F:diguanylate cyclase activity"/>
    <property type="evidence" value="ECO:0007669"/>
    <property type="project" value="UniProtKB-EC"/>
</dbReference>
<reference evidence="4 5" key="1">
    <citation type="submission" date="2023-11" db="EMBL/GenBank/DDBJ databases">
        <title>Plant-associative lifestyle of Vibrio porteresiae and its evolutionary dynamics.</title>
        <authorList>
            <person name="Rameshkumar N."/>
            <person name="Kirti K."/>
        </authorList>
    </citation>
    <scope>NUCLEOTIDE SEQUENCE [LARGE SCALE GENOMIC DNA]</scope>
    <source>
        <strain evidence="4 5">MSSRF30</strain>
    </source>
</reference>
<dbReference type="PROSITE" id="PS50883">
    <property type="entry name" value="EAL"/>
    <property type="match status" value="1"/>
</dbReference>
<dbReference type="SUPFAM" id="SSF141868">
    <property type="entry name" value="EAL domain-like"/>
    <property type="match status" value="1"/>
</dbReference>
<feature type="domain" description="EAL" evidence="2">
    <location>
        <begin position="372"/>
        <end position="628"/>
    </location>
</feature>
<dbReference type="Proteomes" id="UP001304071">
    <property type="component" value="Chromosome 1"/>
</dbReference>
<dbReference type="InterPro" id="IPR029787">
    <property type="entry name" value="Nucleotide_cyclase"/>
</dbReference>
<dbReference type="SUPFAM" id="SSF55073">
    <property type="entry name" value="Nucleotide cyclase"/>
    <property type="match status" value="1"/>
</dbReference>
<keyword evidence="1" id="KW-1133">Transmembrane helix</keyword>
<dbReference type="InterPro" id="IPR000160">
    <property type="entry name" value="GGDEF_dom"/>
</dbReference>
<dbReference type="SMART" id="SM00267">
    <property type="entry name" value="GGDEF"/>
    <property type="match status" value="1"/>
</dbReference>
<keyword evidence="4" id="KW-0548">Nucleotidyltransferase</keyword>
<evidence type="ECO:0000256" key="1">
    <source>
        <dbReference type="SAM" id="Phobius"/>
    </source>
</evidence>
<keyword evidence="1" id="KW-0472">Membrane</keyword>
<keyword evidence="4" id="KW-0808">Transferase</keyword>
<gene>
    <name evidence="4" type="ORF">R8Z52_13865</name>
</gene>
<proteinExistence type="predicted"/>
<dbReference type="InterPro" id="IPR035919">
    <property type="entry name" value="EAL_sf"/>
</dbReference>
<dbReference type="CDD" id="cd01948">
    <property type="entry name" value="EAL"/>
    <property type="match status" value="1"/>
</dbReference>
<keyword evidence="5" id="KW-1185">Reference proteome</keyword>
<sequence>MNKSFIGFIVMIFALFIFTIMTLFKFNSVYDMLTKNTQLSAWSLAQMEVETLELMNQLDRYLLDNNASKRRLNLKFDVLWNRYETFLTSDEMAQVRENYDSKATIVRAFNLLKTHEQDVIKGDRDKLVVLDQQLQAMLPDIRNLMIVNFTGRQSIEHRRIIEETKTQIYLSMVFILLVLAYLSRRYYKHNQYQQEMAWQDPLTKLKNRNFLFVAIEDQKRSQKPMTLVLFDINGFKDLNDTFSYGYGDKVLLAISDKLRQSCTLYEGIDCARVGADEFAILTTNKQLDMASCIDKLAKELSHLLNEMDPSHRATLSFGVATSHELSDTTQQYIKRSANLFNNADFALNIAKRNSNGSVIHYSQEIEDEHRKKRQLASELEALLDSPNQTQLYMCFQPIISVVNSNKLGCEALIRWNNPNYGFINPEYLIRIAEEAGFAKRLGYWIMLQVKYALTHDWAPFSHRIEVAINLSDSLFDEELPEMMTSIFSGEENYLNSIVLEITETMTLDEVERSTNIINRLEEINIRMALDDFGTGWSSLYNLNHMKFNKLKIDKSFVENISQYDNQHFFISAIVTLSHQLGIKVVAEGVEQKNQLERLTELGVDEFQGYYFSKPVRKEEFTEFGIRFFAGQYEQRRKSLH</sequence>
<protein>
    <submittedName>
        <fullName evidence="4">Bifunctional diguanylate cyclase/phosphodiesterase</fullName>
        <ecNumber evidence="4">2.7.7.65</ecNumber>
        <ecNumber evidence="4">3.1.4.52</ecNumber>
    </submittedName>
</protein>
<dbReference type="Gene3D" id="3.30.70.270">
    <property type="match status" value="1"/>
</dbReference>
<dbReference type="CDD" id="cd01949">
    <property type="entry name" value="GGDEF"/>
    <property type="match status" value="1"/>
</dbReference>